<reference evidence="2" key="1">
    <citation type="submission" date="2016-10" db="EMBL/GenBank/DDBJ databases">
        <authorList>
            <person name="Varghese N."/>
            <person name="Submissions S."/>
        </authorList>
    </citation>
    <scope>NUCLEOTIDE SEQUENCE [LARGE SCALE GENOMIC DNA]</scope>
    <source>
        <strain evidence="2">Gh-48</strain>
    </source>
</reference>
<organism evidence="1 2">
    <name type="scientific">Mucilaginibacter gossypiicola</name>
    <dbReference type="NCBI Taxonomy" id="551995"/>
    <lineage>
        <taxon>Bacteria</taxon>
        <taxon>Pseudomonadati</taxon>
        <taxon>Bacteroidota</taxon>
        <taxon>Sphingobacteriia</taxon>
        <taxon>Sphingobacteriales</taxon>
        <taxon>Sphingobacteriaceae</taxon>
        <taxon>Mucilaginibacter</taxon>
    </lineage>
</organism>
<evidence type="ECO:0000313" key="2">
    <source>
        <dbReference type="Proteomes" id="UP000198942"/>
    </source>
</evidence>
<dbReference type="Proteomes" id="UP000198942">
    <property type="component" value="Unassembled WGS sequence"/>
</dbReference>
<dbReference type="EMBL" id="FOCL01000010">
    <property type="protein sequence ID" value="SEO65436.1"/>
    <property type="molecule type" value="Genomic_DNA"/>
</dbReference>
<gene>
    <name evidence="1" type="ORF">SAMN05192574_110141</name>
</gene>
<keyword evidence="2" id="KW-1185">Reference proteome</keyword>
<sequence length="45" mass="4971">MLTNLPDLIVNHFKWVGHSRDVMSDSEFHPCLCGGEADGGMEPAR</sequence>
<proteinExistence type="predicted"/>
<name>A0A1H8RGE1_9SPHI</name>
<dbReference type="STRING" id="551995.SAMN05192574_110141"/>
<accession>A0A1H8RGE1</accession>
<protein>
    <submittedName>
        <fullName evidence="1">Uncharacterized protein</fullName>
    </submittedName>
</protein>
<evidence type="ECO:0000313" key="1">
    <source>
        <dbReference type="EMBL" id="SEO65436.1"/>
    </source>
</evidence>
<dbReference type="AlphaFoldDB" id="A0A1H8RGE1"/>